<dbReference type="RefSeq" id="WP_377523117.1">
    <property type="nucleotide sequence ID" value="NZ_JBHTLD010000020.1"/>
</dbReference>
<gene>
    <name evidence="3" type="ORF">ACFQ2O_04010</name>
</gene>
<dbReference type="InterPro" id="IPR053147">
    <property type="entry name" value="Hsp_HslJ-like"/>
</dbReference>
<dbReference type="InterPro" id="IPR038670">
    <property type="entry name" value="HslJ-like_sf"/>
</dbReference>
<feature type="signal peptide" evidence="1">
    <location>
        <begin position="1"/>
        <end position="19"/>
    </location>
</feature>
<organism evidence="3 4">
    <name type="scientific">Pontibacter rugosus</name>
    <dbReference type="NCBI Taxonomy" id="1745966"/>
    <lineage>
        <taxon>Bacteria</taxon>
        <taxon>Pseudomonadati</taxon>
        <taxon>Bacteroidota</taxon>
        <taxon>Cytophagia</taxon>
        <taxon>Cytophagales</taxon>
        <taxon>Hymenobacteraceae</taxon>
        <taxon>Pontibacter</taxon>
    </lineage>
</organism>
<accession>A0ABW3SKJ7</accession>
<dbReference type="EMBL" id="JBHTLD010000020">
    <property type="protein sequence ID" value="MFD1185361.1"/>
    <property type="molecule type" value="Genomic_DNA"/>
</dbReference>
<evidence type="ECO:0000313" key="4">
    <source>
        <dbReference type="Proteomes" id="UP001597094"/>
    </source>
</evidence>
<name>A0ABW3SKJ7_9BACT</name>
<reference evidence="4" key="1">
    <citation type="journal article" date="2019" name="Int. J. Syst. Evol. Microbiol.">
        <title>The Global Catalogue of Microorganisms (GCM) 10K type strain sequencing project: providing services to taxonomists for standard genome sequencing and annotation.</title>
        <authorList>
            <consortium name="The Broad Institute Genomics Platform"/>
            <consortium name="The Broad Institute Genome Sequencing Center for Infectious Disease"/>
            <person name="Wu L."/>
            <person name="Ma J."/>
        </authorList>
    </citation>
    <scope>NUCLEOTIDE SEQUENCE [LARGE SCALE GENOMIC DNA]</scope>
    <source>
        <strain evidence="4">JCM 31319</strain>
    </source>
</reference>
<feature type="chain" id="PRO_5045497472" evidence="1">
    <location>
        <begin position="20"/>
        <end position="169"/>
    </location>
</feature>
<evidence type="ECO:0000256" key="1">
    <source>
        <dbReference type="SAM" id="SignalP"/>
    </source>
</evidence>
<dbReference type="InterPro" id="IPR005184">
    <property type="entry name" value="DUF306_Meta_HslJ"/>
</dbReference>
<keyword evidence="1" id="KW-0732">Signal</keyword>
<feature type="domain" description="DUF306" evidence="2">
    <location>
        <begin position="33"/>
        <end position="139"/>
    </location>
</feature>
<proteinExistence type="predicted"/>
<dbReference type="Proteomes" id="UP001597094">
    <property type="component" value="Unassembled WGS sequence"/>
</dbReference>
<dbReference type="Gene3D" id="2.40.128.270">
    <property type="match status" value="1"/>
</dbReference>
<evidence type="ECO:0000313" key="3">
    <source>
        <dbReference type="EMBL" id="MFD1185361.1"/>
    </source>
</evidence>
<keyword evidence="4" id="KW-1185">Reference proteome</keyword>
<dbReference type="PROSITE" id="PS51257">
    <property type="entry name" value="PROKAR_LIPOPROTEIN"/>
    <property type="match status" value="1"/>
</dbReference>
<evidence type="ECO:0000259" key="2">
    <source>
        <dbReference type="Pfam" id="PF03724"/>
    </source>
</evidence>
<sequence length="169" mass="19185">MKKLNYVVPFLLVFLFAVGCTVQNKNQAAEDYTIKDAYWSLYALEGEDVQRPQNTMTAFIRFQENDNDVHGFTGCNKFFGKYEVGEETLKMSKLGSTRMACPLMEQENMFMAILDRVDSYRISNNFLTLYAGGNAVATFVSGTEQSIDNDVTEEVEERVDIEIDSVGIY</sequence>
<dbReference type="Pfam" id="PF03724">
    <property type="entry name" value="META"/>
    <property type="match status" value="1"/>
</dbReference>
<dbReference type="PANTHER" id="PTHR35535:SF1">
    <property type="entry name" value="HEAT SHOCK PROTEIN HSLJ"/>
    <property type="match status" value="1"/>
</dbReference>
<dbReference type="PANTHER" id="PTHR35535">
    <property type="entry name" value="HEAT SHOCK PROTEIN HSLJ"/>
    <property type="match status" value="1"/>
</dbReference>
<comment type="caution">
    <text evidence="3">The sequence shown here is derived from an EMBL/GenBank/DDBJ whole genome shotgun (WGS) entry which is preliminary data.</text>
</comment>
<protein>
    <submittedName>
        <fullName evidence="3">META domain-containing protein</fullName>
    </submittedName>
</protein>